<keyword evidence="1" id="KW-0812">Transmembrane</keyword>
<dbReference type="Pfam" id="PF06580">
    <property type="entry name" value="His_kinase"/>
    <property type="match status" value="1"/>
</dbReference>
<accession>F4L891</accession>
<dbReference type="EMBL" id="CP002694">
    <property type="protein sequence ID" value="AEE54599.1"/>
    <property type="molecule type" value="Genomic_DNA"/>
</dbReference>
<evidence type="ECO:0000313" key="3">
    <source>
        <dbReference type="EMBL" id="AEE54599.1"/>
    </source>
</evidence>
<dbReference type="KEGG" id="hhy:Halhy_6786"/>
<dbReference type="InterPro" id="IPR010559">
    <property type="entry name" value="Sig_transdc_His_kin_internal"/>
</dbReference>
<feature type="domain" description="Signal transduction histidine kinase internal region" evidence="2">
    <location>
        <begin position="155"/>
        <end position="233"/>
    </location>
</feature>
<dbReference type="Gene3D" id="3.30.565.10">
    <property type="entry name" value="Histidine kinase-like ATPase, C-terminal domain"/>
    <property type="match status" value="1"/>
</dbReference>
<dbReference type="PANTHER" id="PTHR34220:SF7">
    <property type="entry name" value="SENSOR HISTIDINE KINASE YPDA"/>
    <property type="match status" value="1"/>
</dbReference>
<dbReference type="OrthoDB" id="9792992at2"/>
<geneLocation type="plasmid" evidence="3 4">
    <name>pHALHY03</name>
</geneLocation>
<keyword evidence="1" id="KW-0472">Membrane</keyword>
<dbReference type="HOGENOM" id="CLU_020473_1_0_10"/>
<keyword evidence="4" id="KW-1185">Reference proteome</keyword>
<dbReference type="InterPro" id="IPR050640">
    <property type="entry name" value="Bact_2-comp_sensor_kinase"/>
</dbReference>
<keyword evidence="1" id="KW-1133">Transmembrane helix</keyword>
<feature type="transmembrane region" description="Helical" evidence="1">
    <location>
        <begin position="71"/>
        <end position="92"/>
    </location>
</feature>
<dbReference type="AlphaFoldDB" id="F4L891"/>
<name>F4L891_HALH1</name>
<keyword evidence="3" id="KW-0808">Transferase</keyword>
<proteinExistence type="predicted"/>
<dbReference type="InterPro" id="IPR036890">
    <property type="entry name" value="HATPase_C_sf"/>
</dbReference>
<dbReference type="Proteomes" id="UP000008461">
    <property type="component" value="Plasmid pHALHY03"/>
</dbReference>
<dbReference type="RefSeq" id="WP_013769115.1">
    <property type="nucleotide sequence ID" value="NC_015513.1"/>
</dbReference>
<dbReference type="SUPFAM" id="SSF55874">
    <property type="entry name" value="ATPase domain of HSP90 chaperone/DNA topoisomerase II/histidine kinase"/>
    <property type="match status" value="1"/>
</dbReference>
<evidence type="ECO:0000259" key="2">
    <source>
        <dbReference type="Pfam" id="PF06580"/>
    </source>
</evidence>
<dbReference type="PANTHER" id="PTHR34220">
    <property type="entry name" value="SENSOR HISTIDINE KINASE YPDA"/>
    <property type="match status" value="1"/>
</dbReference>
<sequence length="352" mass="41362">MPKYRIIFYHLLAWAVFYSLPILSTWSGSAAVIKLPRPPSLFWISSLLQILIFYLNAYWLMPQYFFKKKYLAYGLGILVVLALRALALYHFPFPELPDMPDQPLLADRDFRMMRWFFLFFPGLITIVLSSGFRIFIEHRNKEKLYKERETINLRSELRFLRSQISPHFLFNVLNSLTALARKKSELLEPSLLKLSELMRYTIYETDQDFIPLKSEIDYIQSYINLQRLRFDEHISLNINIDDTAIQHQQIAPMLLIPLIENAFKYSSQVMGAPYIDLKLEVKEQHHLVLMLKNSCSNVALLNKSAEENIPSAGLGLSNLRRRLELIYPQRFTFKVEQLEGEFLVELDIELGE</sequence>
<keyword evidence="3" id="KW-0614">Plasmid</keyword>
<reference key="2">
    <citation type="submission" date="2011-04" db="EMBL/GenBank/DDBJ databases">
        <title>Complete sequence of plasmid 3 of Haliscomenobacter hydrossis DSM 1100.</title>
        <authorList>
            <consortium name="US DOE Joint Genome Institute (JGI-PGF)"/>
            <person name="Lucas S."/>
            <person name="Han J."/>
            <person name="Lapidus A."/>
            <person name="Bruce D."/>
            <person name="Goodwin L."/>
            <person name="Pitluck S."/>
            <person name="Peters L."/>
            <person name="Kyrpides N."/>
            <person name="Mavromatis K."/>
            <person name="Ivanova N."/>
            <person name="Ovchinnikova G."/>
            <person name="Pagani I."/>
            <person name="Daligault H."/>
            <person name="Detter J.C."/>
            <person name="Han C."/>
            <person name="Land M."/>
            <person name="Hauser L."/>
            <person name="Markowitz V."/>
            <person name="Cheng J.-F."/>
            <person name="Hugenholtz P."/>
            <person name="Woyke T."/>
            <person name="Wu D."/>
            <person name="Verbarg S."/>
            <person name="Frueling A."/>
            <person name="Brambilla E."/>
            <person name="Klenk H.-P."/>
            <person name="Eisen J.A."/>
        </authorList>
    </citation>
    <scope>NUCLEOTIDE SEQUENCE</scope>
    <source>
        <strain>DSM 1100</strain>
    </source>
</reference>
<dbReference type="GO" id="GO:0016020">
    <property type="term" value="C:membrane"/>
    <property type="evidence" value="ECO:0007669"/>
    <property type="project" value="InterPro"/>
</dbReference>
<reference evidence="3 4" key="1">
    <citation type="journal article" date="2011" name="Stand. Genomic Sci.">
        <title>Complete genome sequence of Haliscomenobacter hydrossis type strain (O).</title>
        <authorList>
            <consortium name="US DOE Joint Genome Institute (JGI-PGF)"/>
            <person name="Daligault H."/>
            <person name="Lapidus A."/>
            <person name="Zeytun A."/>
            <person name="Nolan M."/>
            <person name="Lucas S."/>
            <person name="Del Rio T.G."/>
            <person name="Tice H."/>
            <person name="Cheng J.F."/>
            <person name="Tapia R."/>
            <person name="Han C."/>
            <person name="Goodwin L."/>
            <person name="Pitluck S."/>
            <person name="Liolios K."/>
            <person name="Pagani I."/>
            <person name="Ivanova N."/>
            <person name="Huntemann M."/>
            <person name="Mavromatis K."/>
            <person name="Mikhailova N."/>
            <person name="Pati A."/>
            <person name="Chen A."/>
            <person name="Palaniappan K."/>
            <person name="Land M."/>
            <person name="Hauser L."/>
            <person name="Brambilla E.M."/>
            <person name="Rohde M."/>
            <person name="Verbarg S."/>
            <person name="Goker M."/>
            <person name="Bristow J."/>
            <person name="Eisen J.A."/>
            <person name="Markowitz V."/>
            <person name="Hugenholtz P."/>
            <person name="Kyrpides N.C."/>
            <person name="Klenk H.P."/>
            <person name="Woyke T."/>
        </authorList>
    </citation>
    <scope>NUCLEOTIDE SEQUENCE [LARGE SCALE GENOMIC DNA]</scope>
    <source>
        <strain evidence="4">ATCC 27775 / DSM 1100 / LMG 10767 / O</strain>
        <plasmid evidence="4">Plasmid pHALHY03</plasmid>
    </source>
</reference>
<evidence type="ECO:0000256" key="1">
    <source>
        <dbReference type="SAM" id="Phobius"/>
    </source>
</evidence>
<dbReference type="eggNOG" id="COG2972">
    <property type="taxonomic scope" value="Bacteria"/>
</dbReference>
<keyword evidence="3" id="KW-0418">Kinase</keyword>
<dbReference type="GO" id="GO:0000155">
    <property type="term" value="F:phosphorelay sensor kinase activity"/>
    <property type="evidence" value="ECO:0007669"/>
    <property type="project" value="InterPro"/>
</dbReference>
<gene>
    <name evidence="3" type="ordered locus">Halhy_6786</name>
</gene>
<protein>
    <submittedName>
        <fullName evidence="3">Signal transduction histidine kinase</fullName>
    </submittedName>
</protein>
<evidence type="ECO:0000313" key="4">
    <source>
        <dbReference type="Proteomes" id="UP000008461"/>
    </source>
</evidence>
<feature type="transmembrane region" description="Helical" evidence="1">
    <location>
        <begin position="40"/>
        <end position="59"/>
    </location>
</feature>
<organism evidence="3 4">
    <name type="scientific">Haliscomenobacter hydrossis (strain ATCC 27775 / DSM 1100 / LMG 10767 / O)</name>
    <dbReference type="NCBI Taxonomy" id="760192"/>
    <lineage>
        <taxon>Bacteria</taxon>
        <taxon>Pseudomonadati</taxon>
        <taxon>Bacteroidota</taxon>
        <taxon>Saprospiria</taxon>
        <taxon>Saprospirales</taxon>
        <taxon>Haliscomenobacteraceae</taxon>
        <taxon>Haliscomenobacter</taxon>
    </lineage>
</organism>
<feature type="transmembrane region" description="Helical" evidence="1">
    <location>
        <begin position="112"/>
        <end position="136"/>
    </location>
</feature>